<comment type="caution">
    <text evidence="3">The sequence shown here is derived from an EMBL/GenBank/DDBJ whole genome shotgun (WGS) entry which is preliminary data.</text>
</comment>
<gene>
    <name evidence="3" type="ORF">N7494_009151</name>
</gene>
<dbReference type="EMBL" id="JAQIZZ010000007">
    <property type="protein sequence ID" value="KAJ5532599.1"/>
    <property type="molecule type" value="Genomic_DNA"/>
</dbReference>
<feature type="transmembrane region" description="Helical" evidence="2">
    <location>
        <begin position="12"/>
        <end position="33"/>
    </location>
</feature>
<protein>
    <submittedName>
        <fullName evidence="3">Uncharacterized protein</fullName>
    </submittedName>
</protein>
<evidence type="ECO:0000313" key="4">
    <source>
        <dbReference type="Proteomes" id="UP001220324"/>
    </source>
</evidence>
<keyword evidence="2" id="KW-0472">Membrane</keyword>
<evidence type="ECO:0000256" key="2">
    <source>
        <dbReference type="SAM" id="Phobius"/>
    </source>
</evidence>
<evidence type="ECO:0000256" key="1">
    <source>
        <dbReference type="SAM" id="MobiDB-lite"/>
    </source>
</evidence>
<feature type="region of interest" description="Disordered" evidence="1">
    <location>
        <begin position="139"/>
        <end position="166"/>
    </location>
</feature>
<name>A0AAD6CPJ2_9EURO</name>
<feature type="transmembrane region" description="Helical" evidence="2">
    <location>
        <begin position="54"/>
        <end position="73"/>
    </location>
</feature>
<keyword evidence="2" id="KW-0812">Transmembrane</keyword>
<keyword evidence="4" id="KW-1185">Reference proteome</keyword>
<organism evidence="3 4">
    <name type="scientific">Penicillium frequentans</name>
    <dbReference type="NCBI Taxonomy" id="3151616"/>
    <lineage>
        <taxon>Eukaryota</taxon>
        <taxon>Fungi</taxon>
        <taxon>Dikarya</taxon>
        <taxon>Ascomycota</taxon>
        <taxon>Pezizomycotina</taxon>
        <taxon>Eurotiomycetes</taxon>
        <taxon>Eurotiomycetidae</taxon>
        <taxon>Eurotiales</taxon>
        <taxon>Aspergillaceae</taxon>
        <taxon>Penicillium</taxon>
    </lineage>
</organism>
<reference evidence="3 4" key="1">
    <citation type="journal article" date="2023" name="IMA Fungus">
        <title>Comparative genomic study of the Penicillium genus elucidates a diverse pangenome and 15 lateral gene transfer events.</title>
        <authorList>
            <person name="Petersen C."/>
            <person name="Sorensen T."/>
            <person name="Nielsen M.R."/>
            <person name="Sondergaard T.E."/>
            <person name="Sorensen J.L."/>
            <person name="Fitzpatrick D.A."/>
            <person name="Frisvad J.C."/>
            <person name="Nielsen K.L."/>
        </authorList>
    </citation>
    <scope>NUCLEOTIDE SEQUENCE [LARGE SCALE GENOMIC DNA]</scope>
    <source>
        <strain evidence="3 4">IBT 35679</strain>
    </source>
</reference>
<dbReference type="AlphaFoldDB" id="A0AAD6CPJ2"/>
<evidence type="ECO:0000313" key="3">
    <source>
        <dbReference type="EMBL" id="KAJ5532599.1"/>
    </source>
</evidence>
<sequence length="166" mass="18983">MEDHMSSFIEFVAANRNFVISCTLAGLIAMLIPRTRHAIMWFSGRMHHYRQTRPIETIVIQFVVVFLIATFLIRVNVLSSPPKVVYMLLDSKNGTETRISREEFSSISSRQAKASGFSGDEWAEDQAERISAYYEEKSDRRFTEELGRTGYPLTTTSEEARATSML</sequence>
<dbReference type="Proteomes" id="UP001220324">
    <property type="component" value="Unassembled WGS sequence"/>
</dbReference>
<accession>A0AAD6CPJ2</accession>
<keyword evidence="2" id="KW-1133">Transmembrane helix</keyword>
<proteinExistence type="predicted"/>